<sequence length="437" mass="44636">MSVAAAVRVGRRAEQLTRGTGRLPSTLAVLAFAVATAALLVTISGVHAFSVRDEAAPPDDVGDLYVGLAFCAAGLLLAPVLTLGGVAARLTVGRRDRRLAALRLAGATRAQTTAITLVESGRLALIGAVAGVGLYLLVLPGLGRISFQGRPFGFSNLLVPLWWVPVAALTVVALALLSGVLGLRRVSISPLGVAQRTRPPGMRVVRVVLTVVAGVLWLAVASSLRQAGTGVVMIVVAAMVGVLNVVGPFVMMLLGRLVAWRARTPQTLLAARRIVDDPKATWRSVGALGLAIVVAGVGGAFASADAHDEAQRIVLHDMGTGALVTLGIIAVIAATSTGVVQAARVIDRRHELYALSLTGAEPGLLVRASRRETTLPLAITVCLAAVMCALLIVPFGAATNAGALVWLGGAIVGSVALMLASVTSTAPLVRKAAAGTD</sequence>
<protein>
    <recommendedName>
        <fullName evidence="7">ABC3 transporter permease C-terminal domain-containing protein</fullName>
    </recommendedName>
</protein>
<dbReference type="RefSeq" id="WP_277191074.1">
    <property type="nucleotide sequence ID" value="NZ_JAROAV010000010.1"/>
</dbReference>
<evidence type="ECO:0000313" key="8">
    <source>
        <dbReference type="EMBL" id="MDF8263315.1"/>
    </source>
</evidence>
<dbReference type="Pfam" id="PF02687">
    <property type="entry name" value="FtsX"/>
    <property type="match status" value="1"/>
</dbReference>
<evidence type="ECO:0000256" key="6">
    <source>
        <dbReference type="SAM" id="Phobius"/>
    </source>
</evidence>
<evidence type="ECO:0000256" key="2">
    <source>
        <dbReference type="ARBA" id="ARBA00022475"/>
    </source>
</evidence>
<keyword evidence="9" id="KW-1185">Reference proteome</keyword>
<feature type="transmembrane region" description="Helical" evidence="6">
    <location>
        <begin position="280"/>
        <end position="302"/>
    </location>
</feature>
<proteinExistence type="predicted"/>
<keyword evidence="5 6" id="KW-0472">Membrane</keyword>
<comment type="subcellular location">
    <subcellularLocation>
        <location evidence="1">Cell membrane</location>
        <topology evidence="1">Multi-pass membrane protein</topology>
    </subcellularLocation>
</comment>
<feature type="transmembrane region" description="Helical" evidence="6">
    <location>
        <begin position="375"/>
        <end position="397"/>
    </location>
</feature>
<dbReference type="EMBL" id="JAROAV010000010">
    <property type="protein sequence ID" value="MDF8263315.1"/>
    <property type="molecule type" value="Genomic_DNA"/>
</dbReference>
<feature type="transmembrane region" description="Helical" evidence="6">
    <location>
        <begin position="403"/>
        <end position="422"/>
    </location>
</feature>
<gene>
    <name evidence="8" type="ORF">P4R38_03505</name>
</gene>
<reference evidence="8 9" key="1">
    <citation type="submission" date="2023-03" db="EMBL/GenBank/DDBJ databases">
        <title>YIM 133296 draft genome.</title>
        <authorList>
            <person name="Xiong L."/>
        </authorList>
    </citation>
    <scope>NUCLEOTIDE SEQUENCE [LARGE SCALE GENOMIC DNA]</scope>
    <source>
        <strain evidence="8 9">YIM 133296</strain>
    </source>
</reference>
<feature type="transmembrane region" description="Helical" evidence="6">
    <location>
        <begin position="123"/>
        <end position="142"/>
    </location>
</feature>
<name>A0ABT6C396_9MICO</name>
<keyword evidence="2" id="KW-1003">Cell membrane</keyword>
<feature type="transmembrane region" description="Helical" evidence="6">
    <location>
        <begin position="230"/>
        <end position="259"/>
    </location>
</feature>
<feature type="transmembrane region" description="Helical" evidence="6">
    <location>
        <begin position="64"/>
        <end position="88"/>
    </location>
</feature>
<dbReference type="InterPro" id="IPR003838">
    <property type="entry name" value="ABC3_permease_C"/>
</dbReference>
<comment type="caution">
    <text evidence="8">The sequence shown here is derived from an EMBL/GenBank/DDBJ whole genome shotgun (WGS) entry which is preliminary data.</text>
</comment>
<organism evidence="8 9">
    <name type="scientific">Luteipulveratus flavus</name>
    <dbReference type="NCBI Taxonomy" id="3031728"/>
    <lineage>
        <taxon>Bacteria</taxon>
        <taxon>Bacillati</taxon>
        <taxon>Actinomycetota</taxon>
        <taxon>Actinomycetes</taxon>
        <taxon>Micrococcales</taxon>
        <taxon>Dermacoccaceae</taxon>
        <taxon>Luteipulveratus</taxon>
    </lineage>
</organism>
<keyword evidence="3 6" id="KW-0812">Transmembrane</keyword>
<dbReference type="Proteomes" id="UP001528912">
    <property type="component" value="Unassembled WGS sequence"/>
</dbReference>
<feature type="transmembrane region" description="Helical" evidence="6">
    <location>
        <begin position="204"/>
        <end position="224"/>
    </location>
</feature>
<evidence type="ECO:0000259" key="7">
    <source>
        <dbReference type="Pfam" id="PF02687"/>
    </source>
</evidence>
<evidence type="ECO:0000256" key="3">
    <source>
        <dbReference type="ARBA" id="ARBA00022692"/>
    </source>
</evidence>
<feature type="domain" description="ABC3 transporter permease C-terminal" evidence="7">
    <location>
        <begin position="92"/>
        <end position="187"/>
    </location>
</feature>
<evidence type="ECO:0000256" key="4">
    <source>
        <dbReference type="ARBA" id="ARBA00022989"/>
    </source>
</evidence>
<feature type="transmembrane region" description="Helical" evidence="6">
    <location>
        <begin position="322"/>
        <end position="343"/>
    </location>
</feature>
<evidence type="ECO:0000256" key="1">
    <source>
        <dbReference type="ARBA" id="ARBA00004651"/>
    </source>
</evidence>
<accession>A0ABT6C396</accession>
<evidence type="ECO:0000256" key="5">
    <source>
        <dbReference type="ARBA" id="ARBA00023136"/>
    </source>
</evidence>
<evidence type="ECO:0000313" key="9">
    <source>
        <dbReference type="Proteomes" id="UP001528912"/>
    </source>
</evidence>
<feature type="transmembrane region" description="Helical" evidence="6">
    <location>
        <begin position="162"/>
        <end position="183"/>
    </location>
</feature>
<keyword evidence="4 6" id="KW-1133">Transmembrane helix</keyword>